<evidence type="ECO:0000313" key="2">
    <source>
        <dbReference type="Proteomes" id="UP000265926"/>
    </source>
</evidence>
<protein>
    <submittedName>
        <fullName evidence="1">Uncharacterized protein</fullName>
    </submittedName>
</protein>
<sequence length="71" mass="8412">MKSITIEISDKVYDAFRDLLRRLPKGSFRIYDEDPDGLTAEEEKAWYAVHDKLEKKDLSDFDDWDDVKDTL</sequence>
<evidence type="ECO:0000313" key="1">
    <source>
        <dbReference type="EMBL" id="RIJ50069.1"/>
    </source>
</evidence>
<dbReference type="AlphaFoldDB" id="A0A399T4N7"/>
<dbReference type="Proteomes" id="UP000265926">
    <property type="component" value="Unassembled WGS sequence"/>
</dbReference>
<gene>
    <name evidence="1" type="ORF">D1614_04810</name>
</gene>
<accession>A0A399T4N7</accession>
<dbReference type="EMBL" id="QWGR01000002">
    <property type="protein sequence ID" value="RIJ50069.1"/>
    <property type="molecule type" value="Genomic_DNA"/>
</dbReference>
<reference evidence="1 2" key="1">
    <citation type="submission" date="2018-08" db="EMBL/GenBank/DDBJ databases">
        <title>Pallidiluteibacterium maritimus gen. nov., sp. nov., isolated from coastal sediment.</title>
        <authorList>
            <person name="Zhou L.Y."/>
        </authorList>
    </citation>
    <scope>NUCLEOTIDE SEQUENCE [LARGE SCALE GENOMIC DNA]</scope>
    <source>
        <strain evidence="1 2">XSD2</strain>
    </source>
</reference>
<organism evidence="1 2">
    <name type="scientific">Maribellus luteus</name>
    <dbReference type="NCBI Taxonomy" id="2305463"/>
    <lineage>
        <taxon>Bacteria</taxon>
        <taxon>Pseudomonadati</taxon>
        <taxon>Bacteroidota</taxon>
        <taxon>Bacteroidia</taxon>
        <taxon>Marinilabiliales</taxon>
        <taxon>Prolixibacteraceae</taxon>
        <taxon>Maribellus</taxon>
    </lineage>
</organism>
<dbReference type="RefSeq" id="WP_119436756.1">
    <property type="nucleotide sequence ID" value="NZ_QWGR01000002.1"/>
</dbReference>
<comment type="caution">
    <text evidence="1">The sequence shown here is derived from an EMBL/GenBank/DDBJ whole genome shotgun (WGS) entry which is preliminary data.</text>
</comment>
<name>A0A399T4N7_9BACT</name>
<dbReference type="OrthoDB" id="5772090at2"/>
<keyword evidence="2" id="KW-1185">Reference proteome</keyword>
<proteinExistence type="predicted"/>